<evidence type="ECO:0000256" key="4">
    <source>
        <dbReference type="ARBA" id="ARBA00022475"/>
    </source>
</evidence>
<evidence type="ECO:0000313" key="10">
    <source>
        <dbReference type="Proteomes" id="UP001527181"/>
    </source>
</evidence>
<keyword evidence="4" id="KW-1003">Cell membrane</keyword>
<feature type="transmembrane region" description="Helical" evidence="8">
    <location>
        <begin position="241"/>
        <end position="264"/>
    </location>
</feature>
<feature type="transmembrane region" description="Helical" evidence="8">
    <location>
        <begin position="51"/>
        <end position="71"/>
    </location>
</feature>
<evidence type="ECO:0000256" key="2">
    <source>
        <dbReference type="ARBA" id="ARBA00008821"/>
    </source>
</evidence>
<proteinExistence type="inferred from homology"/>
<keyword evidence="3" id="KW-0813">Transport</keyword>
<evidence type="ECO:0000256" key="7">
    <source>
        <dbReference type="ARBA" id="ARBA00023136"/>
    </source>
</evidence>
<evidence type="ECO:0000256" key="6">
    <source>
        <dbReference type="ARBA" id="ARBA00022989"/>
    </source>
</evidence>
<feature type="transmembrane region" description="Helical" evidence="8">
    <location>
        <begin position="21"/>
        <end position="39"/>
    </location>
</feature>
<evidence type="ECO:0000256" key="8">
    <source>
        <dbReference type="SAM" id="Phobius"/>
    </source>
</evidence>
<dbReference type="PANTHER" id="PTHR42810">
    <property type="entry name" value="PURINE PERMEASE C1399.01C-RELATED"/>
    <property type="match status" value="1"/>
</dbReference>
<gene>
    <name evidence="9" type="ORF">M5X12_19670</name>
</gene>
<dbReference type="InterPro" id="IPR006042">
    <property type="entry name" value="Xan_ur_permease"/>
</dbReference>
<keyword evidence="6 8" id="KW-1133">Transmembrane helix</keyword>
<accession>A0ABT4H1A6</accession>
<keyword evidence="7 8" id="KW-0472">Membrane</keyword>
<evidence type="ECO:0000256" key="1">
    <source>
        <dbReference type="ARBA" id="ARBA00004651"/>
    </source>
</evidence>
<comment type="caution">
    <text evidence="9">The sequence shown here is derived from an EMBL/GenBank/DDBJ whole genome shotgun (WGS) entry which is preliminary data.</text>
</comment>
<feature type="transmembrane region" description="Helical" evidence="8">
    <location>
        <begin position="378"/>
        <end position="399"/>
    </location>
</feature>
<dbReference type="EMBL" id="JAMDNP010000043">
    <property type="protein sequence ID" value="MCY9762757.1"/>
    <property type="molecule type" value="Genomic_DNA"/>
</dbReference>
<dbReference type="Pfam" id="PF00860">
    <property type="entry name" value="Xan_ur_permease"/>
    <property type="match status" value="1"/>
</dbReference>
<evidence type="ECO:0000256" key="5">
    <source>
        <dbReference type="ARBA" id="ARBA00022692"/>
    </source>
</evidence>
<feature type="transmembrane region" description="Helical" evidence="8">
    <location>
        <begin position="78"/>
        <end position="97"/>
    </location>
</feature>
<name>A0ABT4H1A6_PAEAL</name>
<feature type="transmembrane region" description="Helical" evidence="8">
    <location>
        <begin position="190"/>
        <end position="210"/>
    </location>
</feature>
<evidence type="ECO:0000313" key="9">
    <source>
        <dbReference type="EMBL" id="MCY9762757.1"/>
    </source>
</evidence>
<dbReference type="InterPro" id="IPR017588">
    <property type="entry name" value="UacT-like"/>
</dbReference>
<dbReference type="InterPro" id="IPR006043">
    <property type="entry name" value="NCS2"/>
</dbReference>
<comment type="subcellular location">
    <subcellularLocation>
        <location evidence="1">Cell membrane</location>
        <topology evidence="1">Multi-pass membrane protein</topology>
    </subcellularLocation>
</comment>
<feature type="transmembrane region" description="Helical" evidence="8">
    <location>
        <begin position="130"/>
        <end position="152"/>
    </location>
</feature>
<keyword evidence="10" id="KW-1185">Reference proteome</keyword>
<dbReference type="NCBIfam" id="NF037981">
    <property type="entry name" value="NCS2_1"/>
    <property type="match status" value="1"/>
</dbReference>
<reference evidence="9 10" key="1">
    <citation type="submission" date="2022-05" db="EMBL/GenBank/DDBJ databases">
        <title>Genome Sequencing of Bee-Associated Microbes.</title>
        <authorList>
            <person name="Dunlap C."/>
        </authorList>
    </citation>
    <scope>NUCLEOTIDE SEQUENCE [LARGE SCALE GENOMIC DNA]</scope>
    <source>
        <strain evidence="9 10">NRRL B-04010</strain>
    </source>
</reference>
<organism evidence="9 10">
    <name type="scientific">Paenibacillus alvei</name>
    <name type="common">Bacillus alvei</name>
    <dbReference type="NCBI Taxonomy" id="44250"/>
    <lineage>
        <taxon>Bacteria</taxon>
        <taxon>Bacillati</taxon>
        <taxon>Bacillota</taxon>
        <taxon>Bacilli</taxon>
        <taxon>Bacillales</taxon>
        <taxon>Paenibacillaceae</taxon>
        <taxon>Paenibacillus</taxon>
    </lineage>
</organism>
<dbReference type="GeneID" id="94491375"/>
<protein>
    <submittedName>
        <fullName evidence="9">Purine permease</fullName>
    </submittedName>
</protein>
<dbReference type="PROSITE" id="PS01116">
    <property type="entry name" value="XANTH_URACIL_PERMASE"/>
    <property type="match status" value="1"/>
</dbReference>
<keyword evidence="5 8" id="KW-0812">Transmembrane</keyword>
<dbReference type="NCBIfam" id="TIGR00801">
    <property type="entry name" value="ncs2"/>
    <property type="match status" value="1"/>
</dbReference>
<sequence length="450" mass="47728">MSQIDNRIFVKNRHPLQTFSLGLQHVLAMYAGAVIVPLIVGGNLGFSQEQITYLVAIDLFMCGIATLLQVFANRWFGIGMPVVLGCAFQAVTPMIAIGKDFGISYIYGAIIAMGLFVILFGGLFGKLIRLFPPVVTGSVVTIIGVTLIPVAFNDLGGGQGNPDFGSPTNLLLGFGVLVFIVIMNKLSGGFIRAISILLGLVIGTTIASFMGQVDFTPVAEASWFHAVQPFYFGVPKFNMTAILTMIIVAMVGIAESTGVFMALGKIVGRDVDSKDLARGYRAEGLAITIGGIFNAFPYTTYSQNVGLIQMSRVKTRDVIVVAGCLLMLLGLVPKIAALTTLIPKSVLGGAMVAMFGMVVSSGLRMLGSQVDMNRHENLLIIACSVGMGLGVTVVPQLFASLPSTVRILTDNGIVAGTFTAMVLNLLFNGTKQPTSELQKDEEEISHSVAS</sequence>
<comment type="similarity">
    <text evidence="2">Belongs to the nucleobase:cation symporter-2 (NCS2) (TC 2.A.40) family.</text>
</comment>
<evidence type="ECO:0000256" key="3">
    <source>
        <dbReference type="ARBA" id="ARBA00022448"/>
    </source>
</evidence>
<dbReference type="Proteomes" id="UP001527181">
    <property type="component" value="Unassembled WGS sequence"/>
</dbReference>
<feature type="transmembrane region" description="Helical" evidence="8">
    <location>
        <begin position="318"/>
        <end position="339"/>
    </location>
</feature>
<dbReference type="RefSeq" id="WP_005550445.1">
    <property type="nucleotide sequence ID" value="NZ_JAMDLX010000067.1"/>
</dbReference>
<feature type="transmembrane region" description="Helical" evidence="8">
    <location>
        <begin position="345"/>
        <end position="366"/>
    </location>
</feature>
<feature type="transmembrane region" description="Helical" evidence="8">
    <location>
        <begin position="103"/>
        <end position="123"/>
    </location>
</feature>
<dbReference type="PANTHER" id="PTHR42810:SF4">
    <property type="entry name" value="URIC ACID TRANSPORTER UACT"/>
    <property type="match status" value="1"/>
</dbReference>
<feature type="transmembrane region" description="Helical" evidence="8">
    <location>
        <begin position="411"/>
        <end position="429"/>
    </location>
</feature>
<feature type="transmembrane region" description="Helical" evidence="8">
    <location>
        <begin position="164"/>
        <end position="183"/>
    </location>
</feature>
<dbReference type="NCBIfam" id="TIGR03173">
    <property type="entry name" value="pbuX"/>
    <property type="match status" value="1"/>
</dbReference>